<name>A0A1H9TSC7_9BACI</name>
<accession>A0A1H9TSC7</accession>
<evidence type="ECO:0000313" key="2">
    <source>
        <dbReference type="EMBL" id="SES00135.1"/>
    </source>
</evidence>
<dbReference type="EMBL" id="FOGT01000006">
    <property type="protein sequence ID" value="SES00135.1"/>
    <property type="molecule type" value="Genomic_DNA"/>
</dbReference>
<dbReference type="InterPro" id="IPR025549">
    <property type="entry name" value="YjzC"/>
</dbReference>
<protein>
    <submittedName>
        <fullName evidence="2">YjzC-like protein</fullName>
    </submittedName>
</protein>
<dbReference type="Pfam" id="PF14168">
    <property type="entry name" value="YjzC"/>
    <property type="match status" value="1"/>
</dbReference>
<evidence type="ECO:0000256" key="1">
    <source>
        <dbReference type="SAM" id="MobiDB-lite"/>
    </source>
</evidence>
<dbReference type="AlphaFoldDB" id="A0A1H9TSC7"/>
<gene>
    <name evidence="2" type="ORF">SAMN05518684_10658</name>
</gene>
<keyword evidence="3" id="KW-1185">Reference proteome</keyword>
<dbReference type="STRING" id="1601833.SAMN05518684_10658"/>
<feature type="compositionally biased region" description="Basic and acidic residues" evidence="1">
    <location>
        <begin position="51"/>
        <end position="62"/>
    </location>
</feature>
<organism evidence="2 3">
    <name type="scientific">Salipaludibacillus aurantiacus</name>
    <dbReference type="NCBI Taxonomy" id="1601833"/>
    <lineage>
        <taxon>Bacteria</taxon>
        <taxon>Bacillati</taxon>
        <taxon>Bacillota</taxon>
        <taxon>Bacilli</taxon>
        <taxon>Bacillales</taxon>
        <taxon>Bacillaceae</taxon>
    </lineage>
</organism>
<reference evidence="3" key="1">
    <citation type="submission" date="2016-10" db="EMBL/GenBank/DDBJ databases">
        <authorList>
            <person name="Varghese N."/>
            <person name="Submissions S."/>
        </authorList>
    </citation>
    <scope>NUCLEOTIDE SEQUENCE [LARGE SCALE GENOMIC DNA]</scope>
    <source>
        <strain evidence="3">S9</strain>
    </source>
</reference>
<evidence type="ECO:0000313" key="3">
    <source>
        <dbReference type="Proteomes" id="UP000198571"/>
    </source>
</evidence>
<dbReference type="OrthoDB" id="5521296at2"/>
<dbReference type="Proteomes" id="UP000198571">
    <property type="component" value="Unassembled WGS sequence"/>
</dbReference>
<proteinExistence type="predicted"/>
<feature type="compositionally biased region" description="Basic and acidic residues" evidence="1">
    <location>
        <begin position="1"/>
        <end position="12"/>
    </location>
</feature>
<dbReference type="RefSeq" id="WP_093050563.1">
    <property type="nucleotide sequence ID" value="NZ_FOGT01000006.1"/>
</dbReference>
<sequence>MADRYKTGEKAPENGTYEFDGLTDGRKKSDPSEEEQQISMESGDTFPPLRSSKEAAYWKKVN</sequence>
<feature type="region of interest" description="Disordered" evidence="1">
    <location>
        <begin position="1"/>
        <end position="62"/>
    </location>
</feature>